<feature type="transmembrane region" description="Helical" evidence="3">
    <location>
        <begin position="113"/>
        <end position="142"/>
    </location>
</feature>
<dbReference type="Pfam" id="PF00361">
    <property type="entry name" value="Proton_antipo_M"/>
    <property type="match status" value="1"/>
</dbReference>
<dbReference type="InterPro" id="IPR050616">
    <property type="entry name" value="CPA3_Na-H_Antiporter_A"/>
</dbReference>
<organism evidence="5 6">
    <name type="scientific">Candidatus Xenohaliotis californiensis</name>
    <dbReference type="NCBI Taxonomy" id="84677"/>
    <lineage>
        <taxon>Bacteria</taxon>
        <taxon>Pseudomonadati</taxon>
        <taxon>Pseudomonadota</taxon>
        <taxon>Alphaproteobacteria</taxon>
        <taxon>Rickettsiales</taxon>
        <taxon>Anaplasmataceae</taxon>
        <taxon>Candidatus Xenohaliotis</taxon>
    </lineage>
</organism>
<feature type="transmembrane region" description="Helical" evidence="3">
    <location>
        <begin position="163"/>
        <end position="186"/>
    </location>
</feature>
<feature type="transmembrane region" description="Helical" evidence="3">
    <location>
        <begin position="80"/>
        <end position="101"/>
    </location>
</feature>
<comment type="caution">
    <text evidence="5">The sequence shown here is derived from an EMBL/GenBank/DDBJ whole genome shotgun (WGS) entry which is preliminary data.</text>
</comment>
<dbReference type="InterPro" id="IPR001750">
    <property type="entry name" value="ND/Mrp_TM"/>
</dbReference>
<feature type="transmembrane region" description="Helical" evidence="3">
    <location>
        <begin position="245"/>
        <end position="267"/>
    </location>
</feature>
<dbReference type="Proteomes" id="UP001314181">
    <property type="component" value="Unassembled WGS sequence"/>
</dbReference>
<dbReference type="PRINTS" id="PR01434">
    <property type="entry name" value="NADHDHGNASE5"/>
</dbReference>
<proteinExistence type="predicted"/>
<feature type="transmembrane region" description="Helical" evidence="3">
    <location>
        <begin position="410"/>
        <end position="434"/>
    </location>
</feature>
<protein>
    <submittedName>
        <fullName evidence="5">Monovalent cation/H+ antiporter subunit D family protein</fullName>
    </submittedName>
</protein>
<feature type="transmembrane region" description="Helical" evidence="3">
    <location>
        <begin position="35"/>
        <end position="68"/>
    </location>
</feature>
<evidence type="ECO:0000259" key="4">
    <source>
        <dbReference type="Pfam" id="PF00361"/>
    </source>
</evidence>
<feature type="transmembrane region" description="Helical" evidence="3">
    <location>
        <begin position="329"/>
        <end position="355"/>
    </location>
</feature>
<comment type="subcellular location">
    <subcellularLocation>
        <location evidence="1">Endomembrane system</location>
        <topology evidence="1">Multi-pass membrane protein</topology>
    </subcellularLocation>
    <subcellularLocation>
        <location evidence="2">Membrane</location>
        <topology evidence="2">Multi-pass membrane protein</topology>
    </subcellularLocation>
</comment>
<keyword evidence="6" id="KW-1185">Reference proteome</keyword>
<reference evidence="5 6" key="1">
    <citation type="submission" date="2024-01" db="EMBL/GenBank/DDBJ databases">
        <authorList>
            <person name="Kunselman E."/>
        </authorList>
    </citation>
    <scope>NUCLEOTIDE SEQUENCE [LARGE SCALE GENOMIC DNA]</scope>
    <source>
        <strain evidence="5">2 abalone samples</strain>
    </source>
</reference>
<feature type="transmembrane region" description="Helical" evidence="3">
    <location>
        <begin position="454"/>
        <end position="474"/>
    </location>
</feature>
<keyword evidence="2 3" id="KW-0812">Transmembrane</keyword>
<dbReference type="PANTHER" id="PTHR43373:SF1">
    <property type="entry name" value="NA(+)_H(+) ANTIPORTER SUBUNIT A"/>
    <property type="match status" value="1"/>
</dbReference>
<evidence type="ECO:0000313" key="5">
    <source>
        <dbReference type="EMBL" id="CAK8163535.1"/>
    </source>
</evidence>
<accession>A0ABP0EU93</accession>
<feature type="domain" description="NADH:quinone oxidoreductase/Mrp antiporter transmembrane" evidence="4">
    <location>
        <begin position="130"/>
        <end position="424"/>
    </location>
</feature>
<feature type="transmembrane region" description="Helical" evidence="3">
    <location>
        <begin position="279"/>
        <end position="298"/>
    </location>
</feature>
<name>A0ABP0EU93_9RICK</name>
<evidence type="ECO:0000256" key="2">
    <source>
        <dbReference type="RuleBase" id="RU000320"/>
    </source>
</evidence>
<feature type="transmembrane region" description="Helical" evidence="3">
    <location>
        <begin position="375"/>
        <end position="398"/>
    </location>
</feature>
<keyword evidence="3" id="KW-0472">Membrane</keyword>
<evidence type="ECO:0000256" key="1">
    <source>
        <dbReference type="ARBA" id="ARBA00004127"/>
    </source>
</evidence>
<sequence length="480" mass="53444">MLSICSSILLATLSPLVVAIFGLIIPVKKRLLLEIFTTIGCLFCFVFMLYSALIFFTGGYFSFSLFNIMPRLAIAWKIDLAGIVFALSVSFLWMCTVFYAITYMKDWEDVRSFFSLIAVTIFSTFLAAFAANMITLFVAYELMTIATYPLVRYNKTDEANKSAKVYLFTLLSTSMALLMPAIIYLYNLNPTILDFHASINSTITIQNNELLILLLCMLYGSAKAALFPVHFWLPMAMVAPMPVSALLHAVAVVKMGVFVIIRMVFFVLNVVNNQTQEPFYVLTYISIASMIYASVYALQENVIKKRLAYSTIAQLAYISMVTSLRTKQAFIAAMFHMVAHAFAKITLFFCTGVIYKNTGKTTVTGMRGTARVMPFTMTCFTIAAASIIGLPPTIGFVSKYLILQAFGQELTTLLVCVLSVGSLFSLLYLAPIVLQSLKKARSDKALPIKENCSWALFAIFLTTLIVLVCIAIPVDKIFLR</sequence>
<evidence type="ECO:0000313" key="6">
    <source>
        <dbReference type="Proteomes" id="UP001314181"/>
    </source>
</evidence>
<evidence type="ECO:0000256" key="3">
    <source>
        <dbReference type="SAM" id="Phobius"/>
    </source>
</evidence>
<keyword evidence="3" id="KW-1133">Transmembrane helix</keyword>
<dbReference type="PANTHER" id="PTHR43373">
    <property type="entry name" value="NA(+)/H(+) ANTIPORTER SUBUNIT"/>
    <property type="match status" value="1"/>
</dbReference>
<gene>
    <name evidence="5" type="ORF">CAXC1_70061</name>
</gene>
<dbReference type="EMBL" id="CAWVOK010000033">
    <property type="protein sequence ID" value="CAK8163535.1"/>
    <property type="molecule type" value="Genomic_DNA"/>
</dbReference>
<feature type="transmembrane region" description="Helical" evidence="3">
    <location>
        <begin position="210"/>
        <end position="233"/>
    </location>
</feature>